<dbReference type="PANTHER" id="PTHR37984">
    <property type="entry name" value="PROTEIN CBG26694"/>
    <property type="match status" value="1"/>
</dbReference>
<organism evidence="11 12">
    <name type="scientific">Vitis vinifera</name>
    <name type="common">Grape</name>
    <dbReference type="NCBI Taxonomy" id="29760"/>
    <lineage>
        <taxon>Eukaryota</taxon>
        <taxon>Viridiplantae</taxon>
        <taxon>Streptophyta</taxon>
        <taxon>Embryophyta</taxon>
        <taxon>Tracheophyta</taxon>
        <taxon>Spermatophyta</taxon>
        <taxon>Magnoliopsida</taxon>
        <taxon>eudicotyledons</taxon>
        <taxon>Gunneridae</taxon>
        <taxon>Pentapetalae</taxon>
        <taxon>rosids</taxon>
        <taxon>Vitales</taxon>
        <taxon>Vitaceae</taxon>
        <taxon>Viteae</taxon>
        <taxon>Vitis</taxon>
    </lineage>
</organism>
<evidence type="ECO:0000313" key="12">
    <source>
        <dbReference type="Proteomes" id="UP000288805"/>
    </source>
</evidence>
<gene>
    <name evidence="11" type="primary">pol_1505</name>
    <name evidence="11" type="ORF">CK203_014567</name>
</gene>
<dbReference type="GO" id="GO:0008233">
    <property type="term" value="F:peptidase activity"/>
    <property type="evidence" value="ECO:0007669"/>
    <property type="project" value="UniProtKB-KW"/>
</dbReference>
<dbReference type="Gene3D" id="3.10.10.10">
    <property type="entry name" value="HIV Type 1 Reverse Transcriptase, subunit A, domain 1"/>
    <property type="match status" value="1"/>
</dbReference>
<sequence length="273" mass="30921">MLQSGLVRSSTNPFSSPVLLVKKKDGNWRFCTYYRALNAATIKDRFPIPTVDDMLDELYGASYFTKLDLRAGYHQVRVKPSDIHKTAFRTHNGHYEYLVMPFGLSSKCAFGQQELEYLGHIITRKGVKVDENKIAAMVAWPRPTNISELRGFLGLIGYYRKFVQDYVIIARPLTNLLKKTQFGWHEEAETPFLALKQAMTTTSILAMPNFNDAFTIEKDASGEGIGAVLSQQGKPVAYMSRALGVTKKSWSTYAKEMLTIVEAIRTWRPYLLG</sequence>
<evidence type="ECO:0000256" key="6">
    <source>
        <dbReference type="ARBA" id="ARBA00022801"/>
    </source>
</evidence>
<keyword evidence="8" id="KW-0511">Multifunctional enzyme</keyword>
<keyword evidence="3" id="KW-0548">Nucleotidyltransferase</keyword>
<keyword evidence="1" id="KW-0645">Protease</keyword>
<keyword evidence="2" id="KW-0808">Transferase</keyword>
<evidence type="ECO:0000256" key="3">
    <source>
        <dbReference type="ARBA" id="ARBA00022695"/>
    </source>
</evidence>
<dbReference type="FunFam" id="3.30.70.270:FF:000020">
    <property type="entry name" value="Transposon Tf2-6 polyprotein-like Protein"/>
    <property type="match status" value="1"/>
</dbReference>
<dbReference type="Gene3D" id="3.10.20.370">
    <property type="match status" value="1"/>
</dbReference>
<dbReference type="AlphaFoldDB" id="A0A438K512"/>
<comment type="caution">
    <text evidence="11">The sequence shown here is derived from an EMBL/GenBank/DDBJ whole genome shotgun (WGS) entry which is preliminary data.</text>
</comment>
<feature type="domain" description="Reverse transcriptase" evidence="9">
    <location>
        <begin position="21"/>
        <end position="105"/>
    </location>
</feature>
<dbReference type="InterPro" id="IPR043128">
    <property type="entry name" value="Rev_trsase/Diguanyl_cyclase"/>
</dbReference>
<evidence type="ECO:0000256" key="7">
    <source>
        <dbReference type="ARBA" id="ARBA00022918"/>
    </source>
</evidence>
<evidence type="ECO:0000256" key="2">
    <source>
        <dbReference type="ARBA" id="ARBA00022679"/>
    </source>
</evidence>
<evidence type="ECO:0000256" key="8">
    <source>
        <dbReference type="ARBA" id="ARBA00023268"/>
    </source>
</evidence>
<dbReference type="Gene3D" id="3.30.70.270">
    <property type="match status" value="2"/>
</dbReference>
<dbReference type="Proteomes" id="UP000288805">
    <property type="component" value="Unassembled WGS sequence"/>
</dbReference>
<dbReference type="GO" id="GO:0006508">
    <property type="term" value="P:proteolysis"/>
    <property type="evidence" value="ECO:0007669"/>
    <property type="project" value="UniProtKB-KW"/>
</dbReference>
<dbReference type="EMBL" id="QGNW01000016">
    <property type="protein sequence ID" value="RVX16286.1"/>
    <property type="molecule type" value="Genomic_DNA"/>
</dbReference>
<dbReference type="Pfam" id="PF17919">
    <property type="entry name" value="RT_RNaseH_2"/>
    <property type="match status" value="1"/>
</dbReference>
<dbReference type="InterPro" id="IPR041577">
    <property type="entry name" value="RT_RNaseH_2"/>
</dbReference>
<keyword evidence="7" id="KW-0695">RNA-directed DNA polymerase</keyword>
<dbReference type="FunFam" id="3.10.10.10:FF:000007">
    <property type="entry name" value="Retrovirus-related Pol polyprotein from transposon 17.6-like Protein"/>
    <property type="match status" value="1"/>
</dbReference>
<evidence type="ECO:0000256" key="5">
    <source>
        <dbReference type="ARBA" id="ARBA00022759"/>
    </source>
</evidence>
<accession>A0A438K512</accession>
<reference evidence="11 12" key="1">
    <citation type="journal article" date="2018" name="PLoS Genet.">
        <title>Population sequencing reveals clonal diversity and ancestral inbreeding in the grapevine cultivar Chardonnay.</title>
        <authorList>
            <person name="Roach M.J."/>
            <person name="Johnson D.L."/>
            <person name="Bohlmann J."/>
            <person name="van Vuuren H.J."/>
            <person name="Jones S.J."/>
            <person name="Pretorius I.S."/>
            <person name="Schmidt S.A."/>
            <person name="Borneman A.R."/>
        </authorList>
    </citation>
    <scope>NUCLEOTIDE SEQUENCE [LARGE SCALE GENOMIC DNA]</scope>
    <source>
        <strain evidence="12">cv. Chardonnay</strain>
        <tissue evidence="11">Leaf</tissue>
    </source>
</reference>
<dbReference type="PANTHER" id="PTHR37984:SF5">
    <property type="entry name" value="PROTEIN NYNRIN-LIKE"/>
    <property type="match status" value="1"/>
</dbReference>
<dbReference type="GO" id="GO:0003964">
    <property type="term" value="F:RNA-directed DNA polymerase activity"/>
    <property type="evidence" value="ECO:0007669"/>
    <property type="project" value="UniProtKB-KW"/>
</dbReference>
<dbReference type="SUPFAM" id="SSF56672">
    <property type="entry name" value="DNA/RNA polymerases"/>
    <property type="match status" value="1"/>
</dbReference>
<keyword evidence="6" id="KW-0378">Hydrolase</keyword>
<keyword evidence="4" id="KW-0540">Nuclease</keyword>
<evidence type="ECO:0000313" key="11">
    <source>
        <dbReference type="EMBL" id="RVX16286.1"/>
    </source>
</evidence>
<dbReference type="Pfam" id="PF00078">
    <property type="entry name" value="RVT_1"/>
    <property type="match status" value="1"/>
</dbReference>
<evidence type="ECO:0000256" key="4">
    <source>
        <dbReference type="ARBA" id="ARBA00022722"/>
    </source>
</evidence>
<evidence type="ECO:0000259" key="9">
    <source>
        <dbReference type="Pfam" id="PF00078"/>
    </source>
</evidence>
<feature type="domain" description="Reverse transcriptase/retrotransposon-derived protein RNase H-like" evidence="10">
    <location>
        <begin position="184"/>
        <end position="273"/>
    </location>
</feature>
<protein>
    <submittedName>
        <fullName evidence="11">Retrovirus-related Pol polyprotein from transposon 17.6</fullName>
    </submittedName>
</protein>
<dbReference type="CDD" id="cd01647">
    <property type="entry name" value="RT_LTR"/>
    <property type="match status" value="1"/>
</dbReference>
<evidence type="ECO:0000259" key="10">
    <source>
        <dbReference type="Pfam" id="PF17919"/>
    </source>
</evidence>
<dbReference type="GO" id="GO:0004519">
    <property type="term" value="F:endonuclease activity"/>
    <property type="evidence" value="ECO:0007669"/>
    <property type="project" value="UniProtKB-KW"/>
</dbReference>
<dbReference type="InterPro" id="IPR050951">
    <property type="entry name" value="Retrovirus_Pol_polyprotein"/>
</dbReference>
<dbReference type="InterPro" id="IPR043502">
    <property type="entry name" value="DNA/RNA_pol_sf"/>
</dbReference>
<name>A0A438K512_VITVI</name>
<dbReference type="InterPro" id="IPR000477">
    <property type="entry name" value="RT_dom"/>
</dbReference>
<evidence type="ECO:0000256" key="1">
    <source>
        <dbReference type="ARBA" id="ARBA00022670"/>
    </source>
</evidence>
<proteinExistence type="predicted"/>
<keyword evidence="5" id="KW-0255">Endonuclease</keyword>